<dbReference type="Pfam" id="PF06977">
    <property type="entry name" value="SdiA-regulated"/>
    <property type="match status" value="1"/>
</dbReference>
<evidence type="ECO:0000256" key="3">
    <source>
        <dbReference type="ARBA" id="ARBA00022475"/>
    </source>
</evidence>
<accession>A0ABZ0TDV4</accession>
<comment type="subcellular location">
    <subcellularLocation>
        <location evidence="1">Cell membrane</location>
    </subcellularLocation>
</comment>
<gene>
    <name evidence="5" type="ORF">SNE25_18860</name>
</gene>
<keyword evidence="6" id="KW-1185">Reference proteome</keyword>
<evidence type="ECO:0000313" key="6">
    <source>
        <dbReference type="Proteomes" id="UP001324380"/>
    </source>
</evidence>
<dbReference type="InterPro" id="IPR009722">
    <property type="entry name" value="YjiK/CarP"/>
</dbReference>
<dbReference type="InterPro" id="IPR011042">
    <property type="entry name" value="6-blade_b-propeller_TolB-like"/>
</dbReference>
<proteinExistence type="inferred from homology"/>
<organism evidence="5 6">
    <name type="scientific">Mucilaginibacter sabulilitoris</name>
    <dbReference type="NCBI Taxonomy" id="1173583"/>
    <lineage>
        <taxon>Bacteria</taxon>
        <taxon>Pseudomonadati</taxon>
        <taxon>Bacteroidota</taxon>
        <taxon>Sphingobacteriia</taxon>
        <taxon>Sphingobacteriales</taxon>
        <taxon>Sphingobacteriaceae</taxon>
        <taxon>Mucilaginibacter</taxon>
    </lineage>
</organism>
<dbReference type="PROSITE" id="PS51257">
    <property type="entry name" value="PROKAR_LIPOPROTEIN"/>
    <property type="match status" value="1"/>
</dbReference>
<evidence type="ECO:0000256" key="1">
    <source>
        <dbReference type="ARBA" id="ARBA00004236"/>
    </source>
</evidence>
<dbReference type="EMBL" id="CP139558">
    <property type="protein sequence ID" value="WPU91382.1"/>
    <property type="molecule type" value="Genomic_DNA"/>
</dbReference>
<evidence type="ECO:0000256" key="2">
    <source>
        <dbReference type="ARBA" id="ARBA00009852"/>
    </source>
</evidence>
<dbReference type="SUPFAM" id="SSF50956">
    <property type="entry name" value="Thermostable phytase (3-phytase)"/>
    <property type="match status" value="1"/>
</dbReference>
<evidence type="ECO:0000256" key="4">
    <source>
        <dbReference type="ARBA" id="ARBA00023136"/>
    </source>
</evidence>
<name>A0ABZ0TDV4_9SPHI</name>
<sequence>MKRFKIDKAMHKVITLITVLLGTAGVLLGISCKDTTEVSSNPKGYDLSKPVKYNMHINLTEISGIAFRHGRSDSLYAEEDEDGKVYYFKLGDKKISESRFAKSGDYEDIAICNNYTIILRSDGVLFSFPFSQVRNKEIGGVKKLKDILPAGEYEGMYADEKTNRLYILCKHCSADKNKISSGYILQLQADGSVKPAGGFRIDVKAVEQLGGKKKGAFKPSALAKNSATNEWYILSSVNKTLVLADANWKVKSVFALNPAQFMQPEGIAFDNQNNLYISNEGDLVSASNVLKFNYIK</sequence>
<comment type="similarity">
    <text evidence="2">Belongs to the YjiK family.</text>
</comment>
<dbReference type="Gene3D" id="2.120.10.30">
    <property type="entry name" value="TolB, C-terminal domain"/>
    <property type="match status" value="1"/>
</dbReference>
<protein>
    <submittedName>
        <fullName evidence="5">SdiA-regulated domain-containing protein</fullName>
    </submittedName>
</protein>
<dbReference type="Proteomes" id="UP001324380">
    <property type="component" value="Chromosome"/>
</dbReference>
<dbReference type="RefSeq" id="WP_321560548.1">
    <property type="nucleotide sequence ID" value="NZ_CP139558.1"/>
</dbReference>
<keyword evidence="3" id="KW-1003">Cell membrane</keyword>
<evidence type="ECO:0000313" key="5">
    <source>
        <dbReference type="EMBL" id="WPU91382.1"/>
    </source>
</evidence>
<keyword evidence="4" id="KW-0472">Membrane</keyword>
<reference evidence="5 6" key="1">
    <citation type="submission" date="2023-11" db="EMBL/GenBank/DDBJ databases">
        <title>Analysis of the Genomes of Mucilaginibacter gossypii cycad 4 and M. sabulilitoris SNA2: microbes with the potential for plant growth promotion.</title>
        <authorList>
            <person name="Hirsch A.M."/>
            <person name="Humm E."/>
            <person name="Rubbi M."/>
            <person name="Del Vecchio G."/>
            <person name="Ha S.M."/>
            <person name="Pellegrini M."/>
            <person name="Gunsalus R.P."/>
        </authorList>
    </citation>
    <scope>NUCLEOTIDE SEQUENCE [LARGE SCALE GENOMIC DNA]</scope>
    <source>
        <strain evidence="5 6">SNA2</strain>
    </source>
</reference>